<evidence type="ECO:0000313" key="3">
    <source>
        <dbReference type="EMBL" id="MCZ0861867.1"/>
    </source>
</evidence>
<dbReference type="Pfam" id="PF00497">
    <property type="entry name" value="SBP_bac_3"/>
    <property type="match status" value="1"/>
</dbReference>
<comment type="caution">
    <text evidence="3">The sequence shown here is derived from an EMBL/GenBank/DDBJ whole genome shotgun (WGS) entry which is preliminary data.</text>
</comment>
<evidence type="ECO:0000256" key="1">
    <source>
        <dbReference type="ARBA" id="ARBA00022729"/>
    </source>
</evidence>
<gene>
    <name evidence="3" type="ORF">O0S09_01170</name>
</gene>
<dbReference type="PANTHER" id="PTHR35936">
    <property type="entry name" value="MEMBRANE-BOUND LYTIC MUREIN TRANSGLYCOSYLASE F"/>
    <property type="match status" value="1"/>
</dbReference>
<dbReference type="SUPFAM" id="SSF53850">
    <property type="entry name" value="Periplasmic binding protein-like II"/>
    <property type="match status" value="1"/>
</dbReference>
<feature type="domain" description="Solute-binding protein family 3/N-terminal" evidence="2">
    <location>
        <begin position="34"/>
        <end position="268"/>
    </location>
</feature>
<accession>A0ABT4IKU4</accession>
<sequence>MDKKVLYGAAGLCLVFAILMAGCVNTPAEDGKKTYVVGIDAEYPPFSYLGDNSEFVGFDVDSVKWIAEQKGFNVKIQGVAWDGIIPALQTGKIDMVYSGMSITPDRLEKVNFTIPYWQVNQGIAVKTGSNVTMDQFTNATVVIGVQRSCSADQWMQKAKDEGGLFGEEKYNQLVKDGKIKLFDSFPMSMVALEQGLVDAVIFDDVNIESYIQGKPQFTMLDAIETGEYYAVAVRKDDNDLRELMNAGLKDLMASEKWKELIAQYIVEDAAEPTVEPTANGTVVANTTPVNTTAPVATETTA</sequence>
<dbReference type="EMBL" id="JAPTGC010000001">
    <property type="protein sequence ID" value="MCZ0861867.1"/>
    <property type="molecule type" value="Genomic_DNA"/>
</dbReference>
<protein>
    <submittedName>
        <fullName evidence="3">Transporter substrate-binding domain-containing protein</fullName>
    </submittedName>
</protein>
<proteinExistence type="predicted"/>
<dbReference type="Gene3D" id="3.40.190.10">
    <property type="entry name" value="Periplasmic binding protein-like II"/>
    <property type="match status" value="2"/>
</dbReference>
<evidence type="ECO:0000313" key="4">
    <source>
        <dbReference type="Proteomes" id="UP001141336"/>
    </source>
</evidence>
<dbReference type="PROSITE" id="PS51257">
    <property type="entry name" value="PROKAR_LIPOPROTEIN"/>
    <property type="match status" value="1"/>
</dbReference>
<dbReference type="InterPro" id="IPR001638">
    <property type="entry name" value="Solute-binding_3/MltF_N"/>
</dbReference>
<organism evidence="3 4">
    <name type="scientific">Methanocorpusculum vombati</name>
    <dbReference type="NCBI Taxonomy" id="3002864"/>
    <lineage>
        <taxon>Archaea</taxon>
        <taxon>Methanobacteriati</taxon>
        <taxon>Methanobacteriota</taxon>
        <taxon>Stenosarchaea group</taxon>
        <taxon>Methanomicrobia</taxon>
        <taxon>Methanomicrobiales</taxon>
        <taxon>Methanocorpusculaceae</taxon>
        <taxon>Methanocorpusculum</taxon>
    </lineage>
</organism>
<evidence type="ECO:0000259" key="2">
    <source>
        <dbReference type="SMART" id="SM00062"/>
    </source>
</evidence>
<reference evidence="3" key="1">
    <citation type="submission" date="2022-12" db="EMBL/GenBank/DDBJ databases">
        <title>Isolation and characterisation of novel Methanocorpusculum spp. from native Australian herbivores indicates the genus is ancestrally host-associated.</title>
        <authorList>
            <person name="Volmer J.G."/>
            <person name="Soo R.M."/>
            <person name="Evans P.N."/>
            <person name="Hoedt E.C."/>
            <person name="Astorga Alsina A.L."/>
            <person name="Woodcroft B.J."/>
            <person name="Tyson G.W."/>
            <person name="Hugenholtz P."/>
            <person name="Morrison M."/>
        </authorList>
    </citation>
    <scope>NUCLEOTIDE SEQUENCE</scope>
    <source>
        <strain evidence="3">CW153</strain>
    </source>
</reference>
<keyword evidence="1" id="KW-0732">Signal</keyword>
<dbReference type="PANTHER" id="PTHR35936:SF19">
    <property type="entry name" value="AMINO-ACID-BINDING PROTEIN YXEM-RELATED"/>
    <property type="match status" value="1"/>
</dbReference>
<dbReference type="Proteomes" id="UP001141336">
    <property type="component" value="Unassembled WGS sequence"/>
</dbReference>
<name>A0ABT4IKU4_9EURY</name>
<keyword evidence="4" id="KW-1185">Reference proteome</keyword>
<dbReference type="RefSeq" id="WP_268922051.1">
    <property type="nucleotide sequence ID" value="NZ_JAPTGC010000001.1"/>
</dbReference>
<dbReference type="SMART" id="SM00062">
    <property type="entry name" value="PBPb"/>
    <property type="match status" value="1"/>
</dbReference>